<proteinExistence type="predicted"/>
<keyword evidence="1" id="KW-0812">Transmembrane</keyword>
<dbReference type="InterPro" id="IPR012429">
    <property type="entry name" value="HGSNAT_cat"/>
</dbReference>
<evidence type="ECO:0000313" key="3">
    <source>
        <dbReference type="EMBL" id="PRD49407.1"/>
    </source>
</evidence>
<feature type="transmembrane region" description="Helical" evidence="1">
    <location>
        <begin position="378"/>
        <end position="395"/>
    </location>
</feature>
<evidence type="ECO:0000313" key="4">
    <source>
        <dbReference type="Proteomes" id="UP000239711"/>
    </source>
</evidence>
<evidence type="ECO:0000256" key="1">
    <source>
        <dbReference type="SAM" id="Phobius"/>
    </source>
</evidence>
<feature type="transmembrane region" description="Helical" evidence="1">
    <location>
        <begin position="49"/>
        <end position="66"/>
    </location>
</feature>
<keyword evidence="1" id="KW-1133">Transmembrane helix</keyword>
<feature type="transmembrane region" description="Helical" evidence="1">
    <location>
        <begin position="151"/>
        <end position="170"/>
    </location>
</feature>
<keyword evidence="1" id="KW-0472">Membrane</keyword>
<feature type="transmembrane region" description="Helical" evidence="1">
    <location>
        <begin position="324"/>
        <end position="342"/>
    </location>
</feature>
<dbReference type="PANTHER" id="PTHR31061">
    <property type="entry name" value="LD22376P"/>
    <property type="match status" value="1"/>
</dbReference>
<feature type="transmembrane region" description="Helical" evidence="1">
    <location>
        <begin position="284"/>
        <end position="303"/>
    </location>
</feature>
<keyword evidence="4" id="KW-1185">Reference proteome</keyword>
<dbReference type="EMBL" id="PVBQ01000001">
    <property type="protein sequence ID" value="PRD49407.1"/>
    <property type="molecule type" value="Genomic_DNA"/>
</dbReference>
<feature type="domain" description="Heparan-alpha-glucosaminide N-acetyltransferase catalytic" evidence="2">
    <location>
        <begin position="5"/>
        <end position="243"/>
    </location>
</feature>
<dbReference type="Proteomes" id="UP000239711">
    <property type="component" value="Unassembled WGS sequence"/>
</dbReference>
<evidence type="ECO:0000259" key="2">
    <source>
        <dbReference type="Pfam" id="PF07786"/>
    </source>
</evidence>
<name>A0A2S9J9J8_9SPHI</name>
<dbReference type="RefSeq" id="WP_105715249.1">
    <property type="nucleotide sequence ID" value="NZ_PVBQ01000001.1"/>
</dbReference>
<organism evidence="3 4">
    <name type="scientific">Sphingobacterium haloxyli</name>
    <dbReference type="NCBI Taxonomy" id="2100533"/>
    <lineage>
        <taxon>Bacteria</taxon>
        <taxon>Pseudomonadati</taxon>
        <taxon>Bacteroidota</taxon>
        <taxon>Sphingobacteriia</taxon>
        <taxon>Sphingobacteriales</taxon>
        <taxon>Sphingobacteriaceae</taxon>
        <taxon>Sphingobacterium</taxon>
    </lineage>
</organism>
<dbReference type="AlphaFoldDB" id="A0A2S9J9J8"/>
<feature type="transmembrane region" description="Helical" evidence="1">
    <location>
        <begin position="12"/>
        <end position="29"/>
    </location>
</feature>
<feature type="transmembrane region" description="Helical" evidence="1">
    <location>
        <begin position="86"/>
        <end position="105"/>
    </location>
</feature>
<feature type="transmembrane region" description="Helical" evidence="1">
    <location>
        <begin position="125"/>
        <end position="146"/>
    </location>
</feature>
<dbReference type="PANTHER" id="PTHR31061:SF24">
    <property type="entry name" value="LD22376P"/>
    <property type="match status" value="1"/>
</dbReference>
<dbReference type="Pfam" id="PF07786">
    <property type="entry name" value="HGSNAT_cat"/>
    <property type="match status" value="1"/>
</dbReference>
<accession>A0A2S9J9J8</accession>
<gene>
    <name evidence="3" type="ORF">C5745_00345</name>
</gene>
<protein>
    <submittedName>
        <fullName evidence="3">DUF5009 domain-containing protein</fullName>
    </submittedName>
</protein>
<reference evidence="3 4" key="1">
    <citation type="submission" date="2018-02" db="EMBL/GenBank/DDBJ databases">
        <title>The draft genome of Sphingobacterium sp. 5JN-11.</title>
        <authorList>
            <person name="Liu L."/>
            <person name="Li L."/>
            <person name="Liang L."/>
            <person name="Zhang X."/>
            <person name="Wang T."/>
        </authorList>
    </citation>
    <scope>NUCLEOTIDE SEQUENCE [LARGE SCALE GENOMIC DNA]</scope>
    <source>
        <strain evidence="3 4">5JN-11</strain>
    </source>
</reference>
<comment type="caution">
    <text evidence="3">The sequence shown here is derived from an EMBL/GenBank/DDBJ whole genome shotgun (WGS) entry which is preliminary data.</text>
</comment>
<feature type="transmembrane region" description="Helical" evidence="1">
    <location>
        <begin position="208"/>
        <end position="228"/>
    </location>
</feature>
<dbReference type="OrthoDB" id="9788724at2"/>
<sequence length="404" mass="45574">MTKQRYYSLDVFRGATVALMILVNNPGTWAHMFTPLKHAAWHGCTPTDLVFPFFLFAVGNAMAFVIPRLQDAGQAVFWRKVIKRALLIFAIGLFLNWWPFVQWVGDGLQFREWVDSGSGERGVRIFGVLQRIAVSYFFASILVYFFKPKSLVYLSALILLGYWGLCAFLGEGDPYSLEGWFGTAIDKQVLGVAHMYKGEGIPFDPEGLMSTIPAIVQVVFGYLAGTFIRKQGEVDWLWTKVPKTTEVHFKLLAALMTTGFILLILGWGWSLGFPINKKIWTSSYVLYTTGLGILSLGVMIWFIEVQGVKNALTRFFDVFGKNPLFIFVLSGLLPRFLGLFRISDGVSSEGVPQYLTALSWFYKYVCAKIPGPPELGSFVYSLCFLGIMWGICYVLDKKKIYIKV</sequence>
<feature type="transmembrane region" description="Helical" evidence="1">
    <location>
        <begin position="249"/>
        <end position="272"/>
    </location>
</feature>